<comment type="caution">
    <text evidence="2">The sequence shown here is derived from an EMBL/GenBank/DDBJ whole genome shotgun (WGS) entry which is preliminary data.</text>
</comment>
<dbReference type="GeneID" id="77729327"/>
<keyword evidence="3" id="KW-1185">Reference proteome</keyword>
<gene>
    <name evidence="2" type="ORF">MKK02DRAFT_38482</name>
</gene>
<organism evidence="2 3">
    <name type="scientific">Dioszegia hungarica</name>
    <dbReference type="NCBI Taxonomy" id="4972"/>
    <lineage>
        <taxon>Eukaryota</taxon>
        <taxon>Fungi</taxon>
        <taxon>Dikarya</taxon>
        <taxon>Basidiomycota</taxon>
        <taxon>Agaricomycotina</taxon>
        <taxon>Tremellomycetes</taxon>
        <taxon>Tremellales</taxon>
        <taxon>Bulleribasidiaceae</taxon>
        <taxon>Dioszegia</taxon>
    </lineage>
</organism>
<evidence type="ECO:0000313" key="3">
    <source>
        <dbReference type="Proteomes" id="UP001164286"/>
    </source>
</evidence>
<sequence length="550" mass="62446">MSISTDMAVSGESEPKRTIPYIPLKVQIKIAQWLDLESARSLSTTCKALRDAGEIKVWEMLDLTSGWCSPHSTKYQSEMVINDHEARAAVVSSKLQHALDALDAYPFRWECIKGIRIEPSDGPSGDRARSLFDLLVRLSPRLAYVAILALPSRTDWSDAHKAELGCQNFLSLLDSDTLCIPKVTHVQIRRGTKTRSPVPSWILRIKRLQKLECDHGDISWVKVNQVNDRIAEGDWILDNVLGLVPELEHFQATGGFYFFGDSPKLEAVGRTVRQKISGILHLNRRYEDEEDFEDDEEEDEFRMQDFGLGAGLMPLTFDSAVMEFKMGDKPVFDYEDLVLQWDRTLSRLIILTDPRPSFTHMPVIPSTGETQHLSTNFIRQLRRIPALTSICIPCTNKAFPTDYTPPSIETAHYVGPHSWDTDNTQGAIIRRFKTDIVPGQMEPADEFWHIRILAQVQSDQSSSGSADSGERVWRDLVRFEGKTVPWNVLEAVYATSMYTVDDSRGLRRQGFGKDESGWDILRKWRQTAGEDSDDETFSECSGDYDEHSDH</sequence>
<dbReference type="EMBL" id="JAKWFO010000008">
    <property type="protein sequence ID" value="KAI9633821.1"/>
    <property type="molecule type" value="Genomic_DNA"/>
</dbReference>
<evidence type="ECO:0008006" key="4">
    <source>
        <dbReference type="Google" id="ProtNLM"/>
    </source>
</evidence>
<protein>
    <recommendedName>
        <fullName evidence="4">F-box domain-containing protein</fullName>
    </recommendedName>
</protein>
<evidence type="ECO:0000313" key="2">
    <source>
        <dbReference type="EMBL" id="KAI9633821.1"/>
    </source>
</evidence>
<feature type="region of interest" description="Disordered" evidence="1">
    <location>
        <begin position="527"/>
        <end position="550"/>
    </location>
</feature>
<dbReference type="Proteomes" id="UP001164286">
    <property type="component" value="Unassembled WGS sequence"/>
</dbReference>
<proteinExistence type="predicted"/>
<dbReference type="RefSeq" id="XP_052943598.1">
    <property type="nucleotide sequence ID" value="XM_053090122.1"/>
</dbReference>
<dbReference type="AlphaFoldDB" id="A0AA38H6H7"/>
<accession>A0AA38H6H7</accession>
<name>A0AA38H6H7_9TREE</name>
<reference evidence="2" key="1">
    <citation type="journal article" date="2022" name="G3 (Bethesda)">
        <title>High quality genome of the basidiomycete yeast Dioszegia hungarica PDD-24b-2 isolated from cloud water.</title>
        <authorList>
            <person name="Jarrige D."/>
            <person name="Haridas S."/>
            <person name="Bleykasten-Grosshans C."/>
            <person name="Joly M."/>
            <person name="Nadalig T."/>
            <person name="Sancelme M."/>
            <person name="Vuilleumier S."/>
            <person name="Grigoriev I.V."/>
            <person name="Amato P."/>
            <person name="Bringel F."/>
        </authorList>
    </citation>
    <scope>NUCLEOTIDE SEQUENCE</scope>
    <source>
        <strain evidence="2">PDD-24b-2</strain>
    </source>
</reference>
<evidence type="ECO:0000256" key="1">
    <source>
        <dbReference type="SAM" id="MobiDB-lite"/>
    </source>
</evidence>